<evidence type="ECO:0000313" key="3">
    <source>
        <dbReference type="EMBL" id="PVY67764.1"/>
    </source>
</evidence>
<keyword evidence="4" id="KW-1185">Reference proteome</keyword>
<dbReference type="GO" id="GO:0019748">
    <property type="term" value="P:secondary metabolic process"/>
    <property type="evidence" value="ECO:0007669"/>
    <property type="project" value="TreeGrafter"/>
</dbReference>
<dbReference type="GO" id="GO:0016831">
    <property type="term" value="F:carboxy-lyase activity"/>
    <property type="evidence" value="ECO:0007669"/>
    <property type="project" value="InterPro"/>
</dbReference>
<dbReference type="InterPro" id="IPR032466">
    <property type="entry name" value="Metal_Hydrolase"/>
</dbReference>
<evidence type="ECO:0000259" key="2">
    <source>
        <dbReference type="Pfam" id="PF04909"/>
    </source>
</evidence>
<feature type="domain" description="Amidohydrolase-related" evidence="2">
    <location>
        <begin position="33"/>
        <end position="360"/>
    </location>
</feature>
<evidence type="ECO:0000313" key="4">
    <source>
        <dbReference type="Proteomes" id="UP000246145"/>
    </source>
</evidence>
<dbReference type="PANTHER" id="PTHR21240:SF28">
    <property type="entry name" value="ISO-OROTATE DECARBOXYLASE (EUROFUNG)"/>
    <property type="match status" value="1"/>
</dbReference>
<dbReference type="RefSeq" id="WP_116517076.1">
    <property type="nucleotide sequence ID" value="NZ_JACCEX010000001.1"/>
</dbReference>
<dbReference type="OrthoDB" id="149172at2"/>
<reference evidence="3 4" key="1">
    <citation type="submission" date="2018-04" db="EMBL/GenBank/DDBJ databases">
        <title>Genomic Encyclopedia of Type Strains, Phase IV (KMG-IV): sequencing the most valuable type-strain genomes for metagenomic binning, comparative biology and taxonomic classification.</title>
        <authorList>
            <person name="Goeker M."/>
        </authorList>
    </citation>
    <scope>NUCLEOTIDE SEQUENCE [LARGE SCALE GENOMIC DNA]</scope>
    <source>
        <strain evidence="3 4">DSM 10065</strain>
    </source>
</reference>
<dbReference type="EMBL" id="QEKO01000001">
    <property type="protein sequence ID" value="PVY67764.1"/>
    <property type="molecule type" value="Genomic_DNA"/>
</dbReference>
<sequence length="374" mass="40860">MKLHTCSDACPPNCPSQPSAKVWADPDKRPLTVDMHCHVIVPAIEAMTNDRPEKTAELQEQALGMGAVSVEHNKRVMLPAAGRRLVDLDMRLADMESMGVDVQVISPSPSQYYYWADPELAIELVRLQNESIAALCEQHPERLCGLGNVAAQHAELAPRQLEYAVRELGLKGVEISTQVAGRELADASLQPFWAKAEELGCVVFIHPFGTSLGSRIDQYYLANSIGQPLETTIALSSLIFSGTLDRHPGLKLVAAHGGGYLPAYSGRSDHAWRVRPEASAPALPPSGHLHNIWFDTLVYDPVSLRHLIERVGAGQVVAGTDYPFDMGDYQLHRLVDSVEGLSDEEKARILGGNACHLLGLNIDQALQYRAVKKA</sequence>
<keyword evidence="1" id="KW-0456">Lyase</keyword>
<accession>A0A2U1CPK3</accession>
<dbReference type="AlphaFoldDB" id="A0A2U1CPK3"/>
<evidence type="ECO:0000256" key="1">
    <source>
        <dbReference type="ARBA" id="ARBA00023239"/>
    </source>
</evidence>
<organism evidence="3 4">
    <name type="scientific">Pusillimonas noertemannii</name>
    <dbReference type="NCBI Taxonomy" id="305977"/>
    <lineage>
        <taxon>Bacteria</taxon>
        <taxon>Pseudomonadati</taxon>
        <taxon>Pseudomonadota</taxon>
        <taxon>Betaproteobacteria</taxon>
        <taxon>Burkholderiales</taxon>
        <taxon>Alcaligenaceae</taxon>
        <taxon>Pusillimonas</taxon>
    </lineage>
</organism>
<comment type="caution">
    <text evidence="3">The sequence shown here is derived from an EMBL/GenBank/DDBJ whole genome shotgun (WGS) entry which is preliminary data.</text>
</comment>
<dbReference type="SUPFAM" id="SSF51556">
    <property type="entry name" value="Metallo-dependent hydrolases"/>
    <property type="match status" value="1"/>
</dbReference>
<dbReference type="GO" id="GO:0005737">
    <property type="term" value="C:cytoplasm"/>
    <property type="evidence" value="ECO:0007669"/>
    <property type="project" value="TreeGrafter"/>
</dbReference>
<gene>
    <name evidence="3" type="ORF">C7440_0147</name>
</gene>
<dbReference type="GO" id="GO:0016787">
    <property type="term" value="F:hydrolase activity"/>
    <property type="evidence" value="ECO:0007669"/>
    <property type="project" value="InterPro"/>
</dbReference>
<name>A0A2U1CPK3_9BURK</name>
<dbReference type="Proteomes" id="UP000246145">
    <property type="component" value="Unassembled WGS sequence"/>
</dbReference>
<dbReference type="PANTHER" id="PTHR21240">
    <property type="entry name" value="2-AMINO-3-CARBOXYLMUCONATE-6-SEMIALDEHYDE DECARBOXYLASE"/>
    <property type="match status" value="1"/>
</dbReference>
<proteinExistence type="predicted"/>
<dbReference type="InterPro" id="IPR006680">
    <property type="entry name" value="Amidohydro-rel"/>
</dbReference>
<dbReference type="InterPro" id="IPR032465">
    <property type="entry name" value="ACMSD"/>
</dbReference>
<dbReference type="Gene3D" id="3.20.20.140">
    <property type="entry name" value="Metal-dependent hydrolases"/>
    <property type="match status" value="1"/>
</dbReference>
<dbReference type="STRING" id="1231391.GCA_000308195_01444"/>
<protein>
    <submittedName>
        <fullName evidence="3">Aminocarboxymuconate-semialdehyde decarboxylase</fullName>
    </submittedName>
</protein>
<dbReference type="Pfam" id="PF04909">
    <property type="entry name" value="Amidohydro_2"/>
    <property type="match status" value="1"/>
</dbReference>